<accession>A0A699HKX3</accession>
<proteinExistence type="predicted"/>
<dbReference type="SUPFAM" id="SSF81383">
    <property type="entry name" value="F-box domain"/>
    <property type="match status" value="1"/>
</dbReference>
<dbReference type="AlphaFoldDB" id="A0A699HKX3"/>
<reference evidence="2" key="1">
    <citation type="journal article" date="2019" name="Sci. Rep.">
        <title>Draft genome of Tanacetum cinerariifolium, the natural source of mosquito coil.</title>
        <authorList>
            <person name="Yamashiro T."/>
            <person name="Shiraishi A."/>
            <person name="Satake H."/>
            <person name="Nakayama K."/>
        </authorList>
    </citation>
    <scope>NUCLEOTIDE SEQUENCE</scope>
</reference>
<sequence length="357" mass="40983">MKASRLSSDIISSLPPIIKETNLCLLPIQEAVRTSVLSKEWRYSWTKIPKLVFDDRKFRISTELNRSSVMEQTFHNLSERKTMSDKGKFFYATYQVLLLHQGPILEFTLSMHGANYGCVEIDQMITHLSRKNTVTKLMLDLNNSYRLPLSIFSLQQLTDLTLTHCEIDHQPPSNGFASLTSLCLEGVDITKKTHLDLISSCPVLKRLELGAALIELLKCLHGVAQLTCGLWNVGFEKSVFPRELPTLLVHLKYVCLVHWSFIDKFWLRLLALLMRSSPNLEKIEILEDFSDIWLEHLHEFVIGYFGCMILDLELVKFILAKSPLLKKVRITLTDQVSKDEKLKICKILLRSPRASPQ</sequence>
<gene>
    <name evidence="2" type="ORF">Tci_407803</name>
</gene>
<dbReference type="InterPro" id="IPR055411">
    <property type="entry name" value="LRR_FXL15/At3g58940/PEG3-like"/>
</dbReference>
<comment type="caution">
    <text evidence="2">The sequence shown here is derived from an EMBL/GenBank/DDBJ whole genome shotgun (WGS) entry which is preliminary data.</text>
</comment>
<organism evidence="2">
    <name type="scientific">Tanacetum cinerariifolium</name>
    <name type="common">Dalmatian daisy</name>
    <name type="synonym">Chrysanthemum cinerariifolium</name>
    <dbReference type="NCBI Taxonomy" id="118510"/>
    <lineage>
        <taxon>Eukaryota</taxon>
        <taxon>Viridiplantae</taxon>
        <taxon>Streptophyta</taxon>
        <taxon>Embryophyta</taxon>
        <taxon>Tracheophyta</taxon>
        <taxon>Spermatophyta</taxon>
        <taxon>Magnoliopsida</taxon>
        <taxon>eudicotyledons</taxon>
        <taxon>Gunneridae</taxon>
        <taxon>Pentapetalae</taxon>
        <taxon>asterids</taxon>
        <taxon>campanulids</taxon>
        <taxon>Asterales</taxon>
        <taxon>Asteraceae</taxon>
        <taxon>Asteroideae</taxon>
        <taxon>Anthemideae</taxon>
        <taxon>Anthemidinae</taxon>
        <taxon>Tanacetum</taxon>
    </lineage>
</organism>
<name>A0A699HKX3_TANCI</name>
<evidence type="ECO:0000259" key="1">
    <source>
        <dbReference type="Pfam" id="PF24758"/>
    </source>
</evidence>
<feature type="domain" description="F-box/LRR-repeat protein 15/At3g58940/PEG3-like LRR" evidence="1">
    <location>
        <begin position="141"/>
        <end position="215"/>
    </location>
</feature>
<dbReference type="PANTHER" id="PTHR31639:SF315">
    <property type="entry name" value="LEUCINE-RICH REPEAT DOMAIN SUPERFAMILY, F-BOX-LIKE DOMAIN SUPERFAMILY"/>
    <property type="match status" value="1"/>
</dbReference>
<dbReference type="Pfam" id="PF24758">
    <property type="entry name" value="LRR_At5g56370"/>
    <property type="match status" value="1"/>
</dbReference>
<dbReference type="Gene3D" id="3.80.10.10">
    <property type="entry name" value="Ribonuclease Inhibitor"/>
    <property type="match status" value="1"/>
</dbReference>
<dbReference type="EMBL" id="BKCJ010171933">
    <property type="protein sequence ID" value="GEY35829.1"/>
    <property type="molecule type" value="Genomic_DNA"/>
</dbReference>
<dbReference type="InterPro" id="IPR032675">
    <property type="entry name" value="LRR_dom_sf"/>
</dbReference>
<dbReference type="InterPro" id="IPR036047">
    <property type="entry name" value="F-box-like_dom_sf"/>
</dbReference>
<evidence type="ECO:0000313" key="2">
    <source>
        <dbReference type="EMBL" id="GEY35829.1"/>
    </source>
</evidence>
<dbReference type="SUPFAM" id="SSF52047">
    <property type="entry name" value="RNI-like"/>
    <property type="match status" value="1"/>
</dbReference>
<dbReference type="PANTHER" id="PTHR31639">
    <property type="entry name" value="F-BOX PROTEIN-LIKE"/>
    <property type="match status" value="1"/>
</dbReference>
<protein>
    <recommendedName>
        <fullName evidence="1">F-box/LRR-repeat protein 15/At3g58940/PEG3-like LRR domain-containing protein</fullName>
    </recommendedName>
</protein>
<feature type="non-terminal residue" evidence="2">
    <location>
        <position position="357"/>
    </location>
</feature>